<proteinExistence type="predicted"/>
<dbReference type="Proteomes" id="UP000198716">
    <property type="component" value="Unassembled WGS sequence"/>
</dbReference>
<accession>A0A1I2BZ76</accession>
<evidence type="ECO:0000313" key="5">
    <source>
        <dbReference type="Proteomes" id="UP000198716"/>
    </source>
</evidence>
<evidence type="ECO:0000259" key="3">
    <source>
        <dbReference type="PROSITE" id="PS51898"/>
    </source>
</evidence>
<dbReference type="PANTHER" id="PTHR30349:SF64">
    <property type="entry name" value="PROPHAGE INTEGRASE INTD-RELATED"/>
    <property type="match status" value="1"/>
</dbReference>
<reference evidence="5" key="1">
    <citation type="submission" date="2016-10" db="EMBL/GenBank/DDBJ databases">
        <authorList>
            <person name="Varghese N."/>
            <person name="Submissions S."/>
        </authorList>
    </citation>
    <scope>NUCLEOTIDE SEQUENCE [LARGE SCALE GENOMIC DNA]</scope>
    <source>
        <strain evidence="5">DSM 45004</strain>
    </source>
</reference>
<dbReference type="Gene3D" id="1.10.443.10">
    <property type="entry name" value="Intergrase catalytic core"/>
    <property type="match status" value="1"/>
</dbReference>
<dbReference type="InterPro" id="IPR050090">
    <property type="entry name" value="Tyrosine_recombinase_XerCD"/>
</dbReference>
<dbReference type="InterPro" id="IPR013762">
    <property type="entry name" value="Integrase-like_cat_sf"/>
</dbReference>
<gene>
    <name evidence="4" type="ORF">SAMN04487819_11833</name>
</gene>
<name>A0A1I2BZ76_9ACTN</name>
<keyword evidence="1" id="KW-0233">DNA recombination</keyword>
<dbReference type="EMBL" id="FOMZ01000018">
    <property type="protein sequence ID" value="SFE61275.1"/>
    <property type="molecule type" value="Genomic_DNA"/>
</dbReference>
<evidence type="ECO:0000256" key="1">
    <source>
        <dbReference type="ARBA" id="ARBA00023172"/>
    </source>
</evidence>
<dbReference type="GO" id="GO:0015074">
    <property type="term" value="P:DNA integration"/>
    <property type="evidence" value="ECO:0007669"/>
    <property type="project" value="InterPro"/>
</dbReference>
<protein>
    <submittedName>
        <fullName evidence="4">Phage integrase family protein</fullName>
    </submittedName>
</protein>
<dbReference type="CDD" id="cd01189">
    <property type="entry name" value="INT_ICEBs1_C_like"/>
    <property type="match status" value="1"/>
</dbReference>
<dbReference type="SUPFAM" id="SSF56349">
    <property type="entry name" value="DNA breaking-rejoining enzymes"/>
    <property type="match status" value="1"/>
</dbReference>
<organism evidence="4 5">
    <name type="scientific">Actinopolyspora alba</name>
    <dbReference type="NCBI Taxonomy" id="673379"/>
    <lineage>
        <taxon>Bacteria</taxon>
        <taxon>Bacillati</taxon>
        <taxon>Actinomycetota</taxon>
        <taxon>Actinomycetes</taxon>
        <taxon>Actinopolysporales</taxon>
        <taxon>Actinopolysporaceae</taxon>
        <taxon>Actinopolyspora</taxon>
        <taxon>Actinopolyspora alba group</taxon>
    </lineage>
</organism>
<dbReference type="InterPro" id="IPR011010">
    <property type="entry name" value="DNA_brk_join_enz"/>
</dbReference>
<evidence type="ECO:0000313" key="4">
    <source>
        <dbReference type="EMBL" id="SFE61275.1"/>
    </source>
</evidence>
<feature type="domain" description="Tyr recombinase" evidence="3">
    <location>
        <begin position="39"/>
        <end position="230"/>
    </location>
</feature>
<dbReference type="RefSeq" id="WP_217641839.1">
    <property type="nucleotide sequence ID" value="NZ_FOMZ01000018.1"/>
</dbReference>
<keyword evidence="5" id="KW-1185">Reference proteome</keyword>
<dbReference type="InterPro" id="IPR002104">
    <property type="entry name" value="Integrase_catalytic"/>
</dbReference>
<dbReference type="PANTHER" id="PTHR30349">
    <property type="entry name" value="PHAGE INTEGRASE-RELATED"/>
    <property type="match status" value="1"/>
</dbReference>
<dbReference type="GO" id="GO:0006310">
    <property type="term" value="P:DNA recombination"/>
    <property type="evidence" value="ECO:0007669"/>
    <property type="project" value="UniProtKB-KW"/>
</dbReference>
<evidence type="ECO:0000256" key="2">
    <source>
        <dbReference type="SAM" id="MobiDB-lite"/>
    </source>
</evidence>
<feature type="region of interest" description="Disordered" evidence="2">
    <location>
        <begin position="239"/>
        <end position="262"/>
    </location>
</feature>
<dbReference type="Pfam" id="PF00589">
    <property type="entry name" value="Phage_integrase"/>
    <property type="match status" value="1"/>
</dbReference>
<sequence length="262" mass="29029">MVAKSYRLLRSVLNTVVEEDRILSRNPCRIRGADQENAAERPVLTVAQVFDLANRMSYDRFRALVLLAAFCTLRWGEVSALRRKDIAEDASWVRVSVTHTEVRGEGLTVGPPKSRAGARTVTVPEAIRAEVLRHLEAYVGQSPDSLVFTGPRGAALRRGNFNQLVNWRATVDKLGVPGLHFHDLRHTGNHFAARSGASTKELMARMGHDDMRAALIYQRATSEADRQIADRVSGMVTEYREGRSELEPDEDDTSGGSDDTTG</sequence>
<dbReference type="AlphaFoldDB" id="A0A1I2BZ76"/>
<dbReference type="GO" id="GO:0003677">
    <property type="term" value="F:DNA binding"/>
    <property type="evidence" value="ECO:0007669"/>
    <property type="project" value="InterPro"/>
</dbReference>
<dbReference type="PROSITE" id="PS51898">
    <property type="entry name" value="TYR_RECOMBINASE"/>
    <property type="match status" value="1"/>
</dbReference>